<dbReference type="Gene3D" id="1.10.238.10">
    <property type="entry name" value="EF-hand"/>
    <property type="match status" value="2"/>
</dbReference>
<protein>
    <submittedName>
        <fullName evidence="4">Ef hand family protein</fullName>
    </submittedName>
</protein>
<dbReference type="Pfam" id="PF13499">
    <property type="entry name" value="EF-hand_7"/>
    <property type="match status" value="2"/>
</dbReference>
<dbReference type="InterPro" id="IPR052591">
    <property type="entry name" value="CML21-like"/>
</dbReference>
<dbReference type="CDD" id="cd00051">
    <property type="entry name" value="EFh"/>
    <property type="match status" value="2"/>
</dbReference>
<gene>
    <name evidence="4" type="primary">Contig17957.g19086</name>
    <name evidence="4" type="ORF">STYLEM_9566</name>
</gene>
<organism evidence="4 5">
    <name type="scientific">Stylonychia lemnae</name>
    <name type="common">Ciliate</name>
    <dbReference type="NCBI Taxonomy" id="5949"/>
    <lineage>
        <taxon>Eukaryota</taxon>
        <taxon>Sar</taxon>
        <taxon>Alveolata</taxon>
        <taxon>Ciliophora</taxon>
        <taxon>Intramacronucleata</taxon>
        <taxon>Spirotrichea</taxon>
        <taxon>Stichotrichia</taxon>
        <taxon>Sporadotrichida</taxon>
        <taxon>Oxytrichidae</taxon>
        <taxon>Stylonychinae</taxon>
        <taxon>Stylonychia</taxon>
    </lineage>
</organism>
<feature type="region of interest" description="Disordered" evidence="2">
    <location>
        <begin position="750"/>
        <end position="780"/>
    </location>
</feature>
<sequence length="780" mass="89811">MNIRRDRTHQCGLTNLDYRTKGEIESVDRYNPTLKFADFGTMGKSQFKRMTSAAATDFKDRIKLTGGWKTMTNLKPDPKAESTQEFYKSKGKKVKGPVQIGIIKETELEEQKWTDKVFTGDNPKLTAFLSGQARERESIFNADHKKRRLQQSDEIKPSSQNNQKRKEDLHAEAEQETQLVRMNNNETLEGKVDLAKVKDIRRALRRRYATRSNFQKIFSQWDTEGKGSLDVKDVHKMMNKMGLKVNLDEAQVLLISADQDNNNQLSMNEFMDLIFSQNDALNVDLSKLESVQHTEDLFQKYFSNTQSLILDDIRKDAESIKQNQIDIKDLMKVIEKRAIIPEYLKQSQDQLQKFVDEYVDSESGKVNYRDMIDHLRTYDYDRATNEKQGVPTQSSRSSAQSDILNQVGRKTKTIFDDEYVILDSQKVPQNTLEQIQQRLVKVNRHFQRVFGSQAQLDQFVKDNLKPDKNGNVSVDQLKNFVLAHCKDEMISKKLNKKDVEGFLSAFIYNAYGATNANTIASMVFTDENYVAKKLNNRTRGNPPPPDVNGDLDLYEVNEDEIHNHRVHQVLKNLEEKVFSGPVKIYQVFRQFDKDGDGFVSYADFEDQLNALQISASKHEIAGILKHLDKDNKGYLDFRSFSTGVTPNMSNQINVQRNELHLPNLVPNKAKVQDLTQKTNQLQNAVNEVRRSFQPDLEPRLVAPTRFSSKPPPPNTFLNFQPGPKTPGFISERDRLIPKRVDINTSVGFQQEDKQKKQSLMFSKAESKQQDLQKGSQFETY</sequence>
<dbReference type="SUPFAM" id="SSF47473">
    <property type="entry name" value="EF-hand"/>
    <property type="match status" value="1"/>
</dbReference>
<dbReference type="InterPro" id="IPR002048">
    <property type="entry name" value="EF_hand_dom"/>
</dbReference>
<keyword evidence="1" id="KW-0106">Calcium</keyword>
<dbReference type="PANTHER" id="PTHR23064">
    <property type="entry name" value="TROPONIN"/>
    <property type="match status" value="1"/>
</dbReference>
<feature type="compositionally biased region" description="Polar residues" evidence="2">
    <location>
        <begin position="771"/>
        <end position="780"/>
    </location>
</feature>
<dbReference type="GO" id="GO:0005509">
    <property type="term" value="F:calcium ion binding"/>
    <property type="evidence" value="ECO:0007669"/>
    <property type="project" value="InterPro"/>
</dbReference>
<feature type="domain" description="EF-hand" evidence="3">
    <location>
        <begin position="209"/>
        <end position="244"/>
    </location>
</feature>
<dbReference type="OMA" id="ISYGRFE"/>
<dbReference type="PROSITE" id="PS50222">
    <property type="entry name" value="EF_HAND_2"/>
    <property type="match status" value="3"/>
</dbReference>
<accession>A0A078AE72</accession>
<feature type="compositionally biased region" description="Basic and acidic residues" evidence="2">
    <location>
        <begin position="164"/>
        <end position="173"/>
    </location>
</feature>
<dbReference type="Proteomes" id="UP000039865">
    <property type="component" value="Unassembled WGS sequence"/>
</dbReference>
<feature type="region of interest" description="Disordered" evidence="2">
    <location>
        <begin position="142"/>
        <end position="173"/>
    </location>
</feature>
<evidence type="ECO:0000259" key="3">
    <source>
        <dbReference type="PROSITE" id="PS50222"/>
    </source>
</evidence>
<evidence type="ECO:0000256" key="2">
    <source>
        <dbReference type="SAM" id="MobiDB-lite"/>
    </source>
</evidence>
<reference evidence="4 5" key="1">
    <citation type="submission" date="2014-06" db="EMBL/GenBank/DDBJ databases">
        <authorList>
            <person name="Swart Estienne"/>
        </authorList>
    </citation>
    <scope>NUCLEOTIDE SEQUENCE [LARGE SCALE GENOMIC DNA]</scope>
    <source>
        <strain evidence="4 5">130c</strain>
    </source>
</reference>
<keyword evidence="5" id="KW-1185">Reference proteome</keyword>
<dbReference type="InterPro" id="IPR018247">
    <property type="entry name" value="EF_Hand_1_Ca_BS"/>
</dbReference>
<dbReference type="SMART" id="SM00054">
    <property type="entry name" value="EFh"/>
    <property type="match status" value="4"/>
</dbReference>
<dbReference type="AlphaFoldDB" id="A0A078AE72"/>
<dbReference type="PROSITE" id="PS00018">
    <property type="entry name" value="EF_HAND_1"/>
    <property type="match status" value="2"/>
</dbReference>
<feature type="domain" description="EF-hand" evidence="3">
    <location>
        <begin position="579"/>
        <end position="614"/>
    </location>
</feature>
<dbReference type="InterPro" id="IPR011992">
    <property type="entry name" value="EF-hand-dom_pair"/>
</dbReference>
<proteinExistence type="predicted"/>
<dbReference type="EMBL" id="CCKQ01009103">
    <property type="protein sequence ID" value="CDW80564.1"/>
    <property type="molecule type" value="Genomic_DNA"/>
</dbReference>
<dbReference type="OrthoDB" id="26525at2759"/>
<feature type="region of interest" description="Disordered" evidence="2">
    <location>
        <begin position="702"/>
        <end position="730"/>
    </location>
</feature>
<evidence type="ECO:0000256" key="1">
    <source>
        <dbReference type="ARBA" id="ARBA00022837"/>
    </source>
</evidence>
<evidence type="ECO:0000313" key="4">
    <source>
        <dbReference type="EMBL" id="CDW80564.1"/>
    </source>
</evidence>
<feature type="domain" description="EF-hand" evidence="3">
    <location>
        <begin position="615"/>
        <end position="650"/>
    </location>
</feature>
<dbReference type="InParanoid" id="A0A078AE72"/>
<evidence type="ECO:0000313" key="5">
    <source>
        <dbReference type="Proteomes" id="UP000039865"/>
    </source>
</evidence>
<name>A0A078AE72_STYLE</name>